<reference evidence="2" key="1">
    <citation type="journal article" date="2015" name="Nature">
        <title>Complex archaea that bridge the gap between prokaryotes and eukaryotes.</title>
        <authorList>
            <person name="Spang A."/>
            <person name="Saw J.H."/>
            <person name="Jorgensen S.L."/>
            <person name="Zaremba-Niedzwiedzka K."/>
            <person name="Martijn J."/>
            <person name="Lind A.E."/>
            <person name="van Eijk R."/>
            <person name="Schleper C."/>
            <person name="Guy L."/>
            <person name="Ettema T.J."/>
        </authorList>
    </citation>
    <scope>NUCLEOTIDE SEQUENCE</scope>
</reference>
<protein>
    <submittedName>
        <fullName evidence="2">Uncharacterized protein</fullName>
    </submittedName>
</protein>
<gene>
    <name evidence="2" type="ORF">LCGC14_1852930</name>
</gene>
<organism evidence="2">
    <name type="scientific">marine sediment metagenome</name>
    <dbReference type="NCBI Taxonomy" id="412755"/>
    <lineage>
        <taxon>unclassified sequences</taxon>
        <taxon>metagenomes</taxon>
        <taxon>ecological metagenomes</taxon>
    </lineage>
</organism>
<name>A0A0F9IPD2_9ZZZZ</name>
<evidence type="ECO:0000313" key="2">
    <source>
        <dbReference type="EMBL" id="KKL95600.1"/>
    </source>
</evidence>
<proteinExistence type="predicted"/>
<comment type="caution">
    <text evidence="2">The sequence shown here is derived from an EMBL/GenBank/DDBJ whole genome shotgun (WGS) entry which is preliminary data.</text>
</comment>
<sequence length="94" mass="9770">MSTGGGSGESRTVTTQELSPEQQQLLSLVIPEARKFVQNPPQQFPGSAIAPFTPNQLGAQQSALSQAFSGNVGQVSDAAAQAQQFALGPVLFPE</sequence>
<dbReference type="EMBL" id="LAZR01018636">
    <property type="protein sequence ID" value="KKL95600.1"/>
    <property type="molecule type" value="Genomic_DNA"/>
</dbReference>
<evidence type="ECO:0000256" key="1">
    <source>
        <dbReference type="SAM" id="MobiDB-lite"/>
    </source>
</evidence>
<dbReference type="AlphaFoldDB" id="A0A0F9IPD2"/>
<feature type="region of interest" description="Disordered" evidence="1">
    <location>
        <begin position="1"/>
        <end position="20"/>
    </location>
</feature>
<accession>A0A0F9IPD2</accession>